<dbReference type="Proteomes" id="UP000199072">
    <property type="component" value="Unassembled WGS sequence"/>
</dbReference>
<protein>
    <submittedName>
        <fullName evidence="1">Uncharacterized protein</fullName>
    </submittedName>
</protein>
<keyword evidence="2" id="KW-1185">Reference proteome</keyword>
<proteinExistence type="predicted"/>
<name>A0A1G6WYX0_9SPHI</name>
<evidence type="ECO:0000313" key="2">
    <source>
        <dbReference type="Proteomes" id="UP000199072"/>
    </source>
</evidence>
<accession>A0A1G6WYX0</accession>
<gene>
    <name evidence="1" type="ORF">SAMN05216464_102339</name>
</gene>
<organism evidence="1 2">
    <name type="scientific">Mucilaginibacter pineti</name>
    <dbReference type="NCBI Taxonomy" id="1391627"/>
    <lineage>
        <taxon>Bacteria</taxon>
        <taxon>Pseudomonadati</taxon>
        <taxon>Bacteroidota</taxon>
        <taxon>Sphingobacteriia</taxon>
        <taxon>Sphingobacteriales</taxon>
        <taxon>Sphingobacteriaceae</taxon>
        <taxon>Mucilaginibacter</taxon>
    </lineage>
</organism>
<dbReference type="STRING" id="1391627.SAMN05216464_102339"/>
<reference evidence="1 2" key="1">
    <citation type="submission" date="2016-10" db="EMBL/GenBank/DDBJ databases">
        <authorList>
            <person name="de Groot N.N."/>
        </authorList>
    </citation>
    <scope>NUCLEOTIDE SEQUENCE [LARGE SCALE GENOMIC DNA]</scope>
    <source>
        <strain evidence="1 2">47C3B</strain>
    </source>
</reference>
<evidence type="ECO:0000313" key="1">
    <source>
        <dbReference type="EMBL" id="SDD70833.1"/>
    </source>
</evidence>
<dbReference type="EMBL" id="FNAI01000002">
    <property type="protein sequence ID" value="SDD70833.1"/>
    <property type="molecule type" value="Genomic_DNA"/>
</dbReference>
<sequence>MKTQNNVSAQNSKTKPAEMILKQWEGIDD</sequence>
<dbReference type="AlphaFoldDB" id="A0A1G6WYX0"/>